<gene>
    <name evidence="6" type="ORF">FCN18_15145</name>
</gene>
<proteinExistence type="predicted"/>
<keyword evidence="7" id="KW-1185">Reference proteome</keyword>
<evidence type="ECO:0000313" key="6">
    <source>
        <dbReference type="EMBL" id="TKG70857.1"/>
    </source>
</evidence>
<dbReference type="PANTHER" id="PTHR30055:SF234">
    <property type="entry name" value="HTH-TYPE TRANSCRIPTIONAL REGULATOR BETI"/>
    <property type="match status" value="1"/>
</dbReference>
<keyword evidence="3" id="KW-0804">Transcription</keyword>
<dbReference type="SUPFAM" id="SSF46689">
    <property type="entry name" value="Homeodomain-like"/>
    <property type="match status" value="1"/>
</dbReference>
<organism evidence="6 7">
    <name type="scientific">Prauserella endophytica</name>
    <dbReference type="NCBI Taxonomy" id="1592324"/>
    <lineage>
        <taxon>Bacteria</taxon>
        <taxon>Bacillati</taxon>
        <taxon>Actinomycetota</taxon>
        <taxon>Actinomycetes</taxon>
        <taxon>Pseudonocardiales</taxon>
        <taxon>Pseudonocardiaceae</taxon>
        <taxon>Prauserella</taxon>
        <taxon>Prauserella coralliicola group</taxon>
    </lineage>
</organism>
<feature type="domain" description="HTH tetR-type" evidence="5">
    <location>
        <begin position="122"/>
        <end position="183"/>
    </location>
</feature>
<reference evidence="6 7" key="1">
    <citation type="journal article" date="2015" name="Antonie Van Leeuwenhoek">
        <title>Prauserella endophytica sp. nov., an endophytic actinobacterium isolated from Tamarix taklamakanensis.</title>
        <authorList>
            <person name="Liu J.M."/>
            <person name="Habden X."/>
            <person name="Guo L."/>
            <person name="Tuo L."/>
            <person name="Jiang Z.K."/>
            <person name="Liu S.W."/>
            <person name="Liu X.F."/>
            <person name="Chen L."/>
            <person name="Li R.F."/>
            <person name="Zhang Y.Q."/>
            <person name="Sun C.H."/>
        </authorList>
    </citation>
    <scope>NUCLEOTIDE SEQUENCE [LARGE SCALE GENOMIC DNA]</scope>
    <source>
        <strain evidence="6 7">CGMCC 4.7182</strain>
    </source>
</reference>
<dbReference type="PANTHER" id="PTHR30055">
    <property type="entry name" value="HTH-TYPE TRANSCRIPTIONAL REGULATOR RUTR"/>
    <property type="match status" value="1"/>
</dbReference>
<evidence type="ECO:0000313" key="7">
    <source>
        <dbReference type="Proteomes" id="UP000309992"/>
    </source>
</evidence>
<dbReference type="InterPro" id="IPR009057">
    <property type="entry name" value="Homeodomain-like_sf"/>
</dbReference>
<protein>
    <submittedName>
        <fullName evidence="6">TetR family transcriptional regulator</fullName>
    </submittedName>
</protein>
<accession>A0ABY2S4Y1</accession>
<dbReference type="Gene3D" id="1.10.357.10">
    <property type="entry name" value="Tetracycline Repressor, domain 2"/>
    <property type="match status" value="1"/>
</dbReference>
<dbReference type="Pfam" id="PF00440">
    <property type="entry name" value="TetR_N"/>
    <property type="match status" value="1"/>
</dbReference>
<dbReference type="InterPro" id="IPR001647">
    <property type="entry name" value="HTH_TetR"/>
</dbReference>
<evidence type="ECO:0000256" key="4">
    <source>
        <dbReference type="PROSITE-ProRule" id="PRU00335"/>
    </source>
</evidence>
<dbReference type="InterPro" id="IPR050109">
    <property type="entry name" value="HTH-type_TetR-like_transc_reg"/>
</dbReference>
<feature type="DNA-binding region" description="H-T-H motif" evidence="4">
    <location>
        <begin position="146"/>
        <end position="165"/>
    </location>
</feature>
<dbReference type="EMBL" id="SWMS01000007">
    <property type="protein sequence ID" value="TKG70857.1"/>
    <property type="molecule type" value="Genomic_DNA"/>
</dbReference>
<evidence type="ECO:0000259" key="5">
    <source>
        <dbReference type="PROSITE" id="PS50977"/>
    </source>
</evidence>
<sequence length="304" mass="32879">MSARGARCPTRRAGRRACANRCPARRWATRRRHPRRWRLADPRRGRYLYLARRGRAERAAAAVRPSRGDRHRRAVLREPRLGIHHRLTAAGRRPGAGVSPVESDVASRIAQRSLAKRRADYAGEVRRLLDAALELMRAGGTTSRPRVADIVAAAGLSNEAFYRHFPSKDALVAAILEDGSERLRGYVAHQMSKEPTPEGKVRRWVAGVLSQASGDVAATTRAVLWNAGGVTGPAPSGPPSVTGLLAVLLREPFAALGSADAAFDASLAAHATVGTLADHLWGRSVPAPSDVDRITAFCLRIVKT</sequence>
<name>A0ABY2S4Y1_9PSEU</name>
<evidence type="ECO:0000256" key="3">
    <source>
        <dbReference type="ARBA" id="ARBA00023163"/>
    </source>
</evidence>
<keyword evidence="1" id="KW-0805">Transcription regulation</keyword>
<dbReference type="PROSITE" id="PS50977">
    <property type="entry name" value="HTH_TETR_2"/>
    <property type="match status" value="1"/>
</dbReference>
<dbReference type="Proteomes" id="UP000309992">
    <property type="component" value="Unassembled WGS sequence"/>
</dbReference>
<comment type="caution">
    <text evidence="6">The sequence shown here is derived from an EMBL/GenBank/DDBJ whole genome shotgun (WGS) entry which is preliminary data.</text>
</comment>
<evidence type="ECO:0000256" key="1">
    <source>
        <dbReference type="ARBA" id="ARBA00023015"/>
    </source>
</evidence>
<keyword evidence="2 4" id="KW-0238">DNA-binding</keyword>
<evidence type="ECO:0000256" key="2">
    <source>
        <dbReference type="ARBA" id="ARBA00023125"/>
    </source>
</evidence>